<feature type="signal peptide" evidence="2">
    <location>
        <begin position="1"/>
        <end position="24"/>
    </location>
</feature>
<evidence type="ECO:0008006" key="5">
    <source>
        <dbReference type="Google" id="ProtNLM"/>
    </source>
</evidence>
<accession>A0A6N7PL72</accession>
<dbReference type="OrthoDB" id="5517450at2"/>
<keyword evidence="4" id="KW-1185">Reference proteome</keyword>
<feature type="region of interest" description="Disordered" evidence="1">
    <location>
        <begin position="24"/>
        <end position="58"/>
    </location>
</feature>
<dbReference type="Proteomes" id="UP000440224">
    <property type="component" value="Unassembled WGS sequence"/>
</dbReference>
<keyword evidence="2" id="KW-0732">Signal</keyword>
<sequence>MTRIPKRLGSLLFALVALGCQGKAEPQAQDPAPQATAPEATPRPKKPTRPVKEYPAPESFTLAPPAVGQWIRLSVEPKGEPPSQMIVRIVGKEDTAFWYEIESNTPSGTKVVQLLLEEGARKKLDKSAVRKLRVKAGDAPAQEYAGPTINTAGDVIEEYVGVLELPELDKAERADVKVHGGSFKGCFVQDVERAALGVTTKARTFRHPAVPITGFVKSEGTVAGKPVLKELLELHETGAKSAMGL</sequence>
<feature type="compositionally biased region" description="Low complexity" evidence="1">
    <location>
        <begin position="24"/>
        <end position="40"/>
    </location>
</feature>
<comment type="caution">
    <text evidence="3">The sequence shown here is derived from an EMBL/GenBank/DDBJ whole genome shotgun (WGS) entry which is preliminary data.</text>
</comment>
<dbReference type="PROSITE" id="PS51257">
    <property type="entry name" value="PROKAR_LIPOPROTEIN"/>
    <property type="match status" value="1"/>
</dbReference>
<evidence type="ECO:0000256" key="2">
    <source>
        <dbReference type="SAM" id="SignalP"/>
    </source>
</evidence>
<protein>
    <recommendedName>
        <fullName evidence="5">Lipoprotein</fullName>
    </recommendedName>
</protein>
<name>A0A6N7PL72_9BACT</name>
<gene>
    <name evidence="3" type="ORF">GF068_02805</name>
</gene>
<evidence type="ECO:0000313" key="3">
    <source>
        <dbReference type="EMBL" id="MRG90855.1"/>
    </source>
</evidence>
<proteinExistence type="predicted"/>
<evidence type="ECO:0000256" key="1">
    <source>
        <dbReference type="SAM" id="MobiDB-lite"/>
    </source>
</evidence>
<feature type="chain" id="PRO_5027038342" description="Lipoprotein" evidence="2">
    <location>
        <begin position="25"/>
        <end position="245"/>
    </location>
</feature>
<organism evidence="3 4">
    <name type="scientific">Polyangium spumosum</name>
    <dbReference type="NCBI Taxonomy" id="889282"/>
    <lineage>
        <taxon>Bacteria</taxon>
        <taxon>Pseudomonadati</taxon>
        <taxon>Myxococcota</taxon>
        <taxon>Polyangia</taxon>
        <taxon>Polyangiales</taxon>
        <taxon>Polyangiaceae</taxon>
        <taxon>Polyangium</taxon>
    </lineage>
</organism>
<dbReference type="AlphaFoldDB" id="A0A6N7PL72"/>
<dbReference type="RefSeq" id="WP_153817718.1">
    <property type="nucleotide sequence ID" value="NZ_WJIE01000001.1"/>
</dbReference>
<reference evidence="3 4" key="1">
    <citation type="submission" date="2019-10" db="EMBL/GenBank/DDBJ databases">
        <title>A soil myxobacterium in the family Polyangiaceae.</title>
        <authorList>
            <person name="Li Y."/>
            <person name="Wang J."/>
        </authorList>
    </citation>
    <scope>NUCLEOTIDE SEQUENCE [LARGE SCALE GENOMIC DNA]</scope>
    <source>
        <strain evidence="3 4">DSM 14734</strain>
    </source>
</reference>
<evidence type="ECO:0000313" key="4">
    <source>
        <dbReference type="Proteomes" id="UP000440224"/>
    </source>
</evidence>
<dbReference type="EMBL" id="WJIE01000001">
    <property type="protein sequence ID" value="MRG90855.1"/>
    <property type="molecule type" value="Genomic_DNA"/>
</dbReference>